<dbReference type="Gene3D" id="1.10.8.10">
    <property type="entry name" value="DNA helicase RuvA subunit, C-terminal domain"/>
    <property type="match status" value="1"/>
</dbReference>
<proteinExistence type="predicted"/>
<dbReference type="SUPFAM" id="SSF110849">
    <property type="entry name" value="ParB/Sulfiredoxin"/>
    <property type="match status" value="1"/>
</dbReference>
<dbReference type="RefSeq" id="WP_182323917.1">
    <property type="nucleotide sequence ID" value="NZ_CP058554.1"/>
</dbReference>
<organism evidence="2 3">
    <name type="scientific">Comamonas piscis</name>
    <dbReference type="NCBI Taxonomy" id="1562974"/>
    <lineage>
        <taxon>Bacteria</taxon>
        <taxon>Pseudomonadati</taxon>
        <taxon>Pseudomonadota</taxon>
        <taxon>Betaproteobacteria</taxon>
        <taxon>Burkholderiales</taxon>
        <taxon>Comamonadaceae</taxon>
        <taxon>Comamonas</taxon>
    </lineage>
</organism>
<evidence type="ECO:0000313" key="3">
    <source>
        <dbReference type="Proteomes" id="UP000515240"/>
    </source>
</evidence>
<keyword evidence="3" id="KW-1185">Reference proteome</keyword>
<sequence length="256" mass="28504">MRAKQQLQRVLISDLRPTQITVGAIEVAAKRRDWAGMKPKAREQLLNTHWFPTVVGPHGECYIVDHHHLGQALIQEGVKYAWAVQLADFSNMEVQLFWRLMAFRHWAHSFDEHGAQCEYTAIPGRLAALRDDPYRSLAGEVRSHGGFSKESEPYVEFLWADFFRSHFSRDALKPNAKGLLSAKVLAQAIKIAHGSTAQNLPGWTGLLDAALPVSASLCTDDKDDLSHGAAKGGAKDKLKDKSKPQSKSRPQSKSKD</sequence>
<dbReference type="AlphaFoldDB" id="A0A7G5EK21"/>
<dbReference type="EMBL" id="CP058554">
    <property type="protein sequence ID" value="QMV74346.1"/>
    <property type="molecule type" value="Genomic_DNA"/>
</dbReference>
<gene>
    <name evidence="2" type="ORF">HS961_16735</name>
</gene>
<reference evidence="2 3" key="1">
    <citation type="journal article" date="2020" name="G3 (Bethesda)">
        <title>CeMbio - The Caenorhabditis elegans Microbiome Resource.</title>
        <authorList>
            <person name="Dirksen P."/>
            <person name="Assie A."/>
            <person name="Zimmermann J."/>
            <person name="Zhang F."/>
            <person name="Tietje A.M."/>
            <person name="Marsh S.A."/>
            <person name="Felix M.A."/>
            <person name="Shapira M."/>
            <person name="Kaleta C."/>
            <person name="Schulenburg H."/>
            <person name="Samuel B."/>
        </authorList>
    </citation>
    <scope>NUCLEOTIDE SEQUENCE [LARGE SCALE GENOMIC DNA]</scope>
    <source>
        <strain evidence="2 3">BIGb0172</strain>
    </source>
</reference>
<feature type="compositionally biased region" description="Basic residues" evidence="1">
    <location>
        <begin position="244"/>
        <end position="256"/>
    </location>
</feature>
<dbReference type="CDD" id="cd16390">
    <property type="entry name" value="ParB_N_Srx_like"/>
    <property type="match status" value="1"/>
</dbReference>
<feature type="region of interest" description="Disordered" evidence="1">
    <location>
        <begin position="222"/>
        <end position="256"/>
    </location>
</feature>
<accession>A0A7G5EK21</accession>
<feature type="compositionally biased region" description="Basic and acidic residues" evidence="1">
    <location>
        <begin position="233"/>
        <end position="243"/>
    </location>
</feature>
<dbReference type="Gene3D" id="3.90.1530.10">
    <property type="entry name" value="Conserved hypothetical protein from pyrococcus furiosus pfu- 392566-001, ParB domain"/>
    <property type="match status" value="1"/>
</dbReference>
<evidence type="ECO:0000313" key="2">
    <source>
        <dbReference type="EMBL" id="QMV74346.1"/>
    </source>
</evidence>
<dbReference type="InterPro" id="IPR014956">
    <property type="entry name" value="ParBc_2"/>
</dbReference>
<dbReference type="KEGG" id="cpis:HS961_16735"/>
<dbReference type="Proteomes" id="UP000515240">
    <property type="component" value="Chromosome"/>
</dbReference>
<protein>
    <submittedName>
        <fullName evidence="2">Chromosome partitioning protein ParB</fullName>
    </submittedName>
</protein>
<dbReference type="InterPro" id="IPR036086">
    <property type="entry name" value="ParB/Sulfiredoxin_sf"/>
</dbReference>
<dbReference type="Pfam" id="PF08857">
    <property type="entry name" value="ParBc_2"/>
    <property type="match status" value="1"/>
</dbReference>
<evidence type="ECO:0000256" key="1">
    <source>
        <dbReference type="SAM" id="MobiDB-lite"/>
    </source>
</evidence>
<name>A0A7G5EK21_9BURK</name>